<evidence type="ECO:0000313" key="8">
    <source>
        <dbReference type="EMBL" id="MCT1607271.1"/>
    </source>
</evidence>
<feature type="domain" description="EamA" evidence="7">
    <location>
        <begin position="144"/>
        <end position="283"/>
    </location>
</feature>
<sequence length="305" mass="32581">MPIRHMLLAVVVAVLWGFNFIAIHFALEQFPPLFLVALRFVILAIPALLFVPWPGVKVRYLVGYGLGFGTLQFFGLFLGMAAGFPAGLASLVLQASAPFTVLMGALLLGEKITGRRAVGVGVAVIGLGVVGLSRGSADGWVPFLLVVLGAFGWALGNLASRKAQTDKPLSLVMWMSVVPPLPMLAVALMVEGPQQIGDSLVSSWSLQALPAWTSLAYIVVLGTVVGSGIWVWLMRRHPAGAVAPFSMLVPIFGVLSAWLVLNQVPTLVELAGGALVITGVLWSNSRRGRLLRRHRRLAHDEQQGV</sequence>
<feature type="transmembrane region" description="Helical" evidence="6">
    <location>
        <begin position="139"/>
        <end position="159"/>
    </location>
</feature>
<keyword evidence="9" id="KW-1185">Reference proteome</keyword>
<evidence type="ECO:0000256" key="1">
    <source>
        <dbReference type="ARBA" id="ARBA00004141"/>
    </source>
</evidence>
<dbReference type="Pfam" id="PF00892">
    <property type="entry name" value="EamA"/>
    <property type="match status" value="2"/>
</dbReference>
<gene>
    <name evidence="8" type="ORF">M3B43_08020</name>
</gene>
<dbReference type="InterPro" id="IPR050638">
    <property type="entry name" value="AA-Vitamin_Transporters"/>
</dbReference>
<keyword evidence="5 6" id="KW-0472">Membrane</keyword>
<dbReference type="InterPro" id="IPR037185">
    <property type="entry name" value="EmrE-like"/>
</dbReference>
<accession>A0ABT2HRI2</accession>
<feature type="transmembrane region" description="Helical" evidence="6">
    <location>
        <begin position="60"/>
        <end position="82"/>
    </location>
</feature>
<name>A0ABT2HRI2_9MICC</name>
<feature type="transmembrane region" description="Helical" evidence="6">
    <location>
        <begin position="171"/>
        <end position="190"/>
    </location>
</feature>
<dbReference type="InterPro" id="IPR000620">
    <property type="entry name" value="EamA_dom"/>
</dbReference>
<proteinExistence type="inferred from homology"/>
<comment type="caution">
    <text evidence="8">The sequence shown here is derived from an EMBL/GenBank/DDBJ whole genome shotgun (WGS) entry which is preliminary data.</text>
</comment>
<feature type="domain" description="EamA" evidence="7">
    <location>
        <begin position="6"/>
        <end position="130"/>
    </location>
</feature>
<keyword evidence="3 6" id="KW-0812">Transmembrane</keyword>
<protein>
    <submittedName>
        <fullName evidence="8">EamA family transporter</fullName>
    </submittedName>
</protein>
<evidence type="ECO:0000256" key="2">
    <source>
        <dbReference type="ARBA" id="ARBA00007362"/>
    </source>
</evidence>
<feature type="transmembrane region" description="Helical" evidence="6">
    <location>
        <begin position="33"/>
        <end position="53"/>
    </location>
</feature>
<keyword evidence="4 6" id="KW-1133">Transmembrane helix</keyword>
<reference evidence="8 9" key="1">
    <citation type="submission" date="2022-04" db="EMBL/GenBank/DDBJ databases">
        <title>Human microbiome associated bacterial genomes.</title>
        <authorList>
            <person name="Sandstrom S."/>
            <person name="Salamzade R."/>
            <person name="Kalan L.R."/>
        </authorList>
    </citation>
    <scope>NUCLEOTIDE SEQUENCE [LARGE SCALE GENOMIC DNA]</scope>
    <source>
        <strain evidence="9">p3-SID767</strain>
    </source>
</reference>
<evidence type="ECO:0000259" key="7">
    <source>
        <dbReference type="Pfam" id="PF00892"/>
    </source>
</evidence>
<feature type="transmembrane region" description="Helical" evidence="6">
    <location>
        <begin position="88"/>
        <end position="109"/>
    </location>
</feature>
<dbReference type="RefSeq" id="WP_260073237.1">
    <property type="nucleotide sequence ID" value="NZ_JALXMO010000019.1"/>
</dbReference>
<evidence type="ECO:0000256" key="5">
    <source>
        <dbReference type="ARBA" id="ARBA00023136"/>
    </source>
</evidence>
<feature type="transmembrane region" description="Helical" evidence="6">
    <location>
        <begin position="7"/>
        <end position="27"/>
    </location>
</feature>
<feature type="transmembrane region" description="Helical" evidence="6">
    <location>
        <begin position="267"/>
        <end position="285"/>
    </location>
</feature>
<evidence type="ECO:0000313" key="9">
    <source>
        <dbReference type="Proteomes" id="UP001205046"/>
    </source>
</evidence>
<comment type="similarity">
    <text evidence="2">Belongs to the EamA transporter family.</text>
</comment>
<dbReference type="SUPFAM" id="SSF103481">
    <property type="entry name" value="Multidrug resistance efflux transporter EmrE"/>
    <property type="match status" value="2"/>
</dbReference>
<evidence type="ECO:0000256" key="6">
    <source>
        <dbReference type="SAM" id="Phobius"/>
    </source>
</evidence>
<dbReference type="EMBL" id="JALXMO010000019">
    <property type="protein sequence ID" value="MCT1607271.1"/>
    <property type="molecule type" value="Genomic_DNA"/>
</dbReference>
<organism evidence="8 9">
    <name type="scientific">Nesterenkonia massiliensis</name>
    <dbReference type="NCBI Taxonomy" id="1232429"/>
    <lineage>
        <taxon>Bacteria</taxon>
        <taxon>Bacillati</taxon>
        <taxon>Actinomycetota</taxon>
        <taxon>Actinomycetes</taxon>
        <taxon>Micrococcales</taxon>
        <taxon>Micrococcaceae</taxon>
        <taxon>Nesterenkonia</taxon>
    </lineage>
</organism>
<evidence type="ECO:0000256" key="4">
    <source>
        <dbReference type="ARBA" id="ARBA00022989"/>
    </source>
</evidence>
<feature type="transmembrane region" description="Helical" evidence="6">
    <location>
        <begin position="210"/>
        <end position="233"/>
    </location>
</feature>
<evidence type="ECO:0000256" key="3">
    <source>
        <dbReference type="ARBA" id="ARBA00022692"/>
    </source>
</evidence>
<dbReference type="Proteomes" id="UP001205046">
    <property type="component" value="Unassembled WGS sequence"/>
</dbReference>
<feature type="transmembrane region" description="Helical" evidence="6">
    <location>
        <begin position="116"/>
        <end position="133"/>
    </location>
</feature>
<dbReference type="PANTHER" id="PTHR32322">
    <property type="entry name" value="INNER MEMBRANE TRANSPORTER"/>
    <property type="match status" value="1"/>
</dbReference>
<feature type="transmembrane region" description="Helical" evidence="6">
    <location>
        <begin position="240"/>
        <end position="261"/>
    </location>
</feature>
<comment type="subcellular location">
    <subcellularLocation>
        <location evidence="1">Membrane</location>
        <topology evidence="1">Multi-pass membrane protein</topology>
    </subcellularLocation>
</comment>
<dbReference type="PANTHER" id="PTHR32322:SF9">
    <property type="entry name" value="AMINO-ACID METABOLITE EFFLUX PUMP-RELATED"/>
    <property type="match status" value="1"/>
</dbReference>